<accession>A0A017HN97</accession>
<proteinExistence type="predicted"/>
<evidence type="ECO:0000256" key="1">
    <source>
        <dbReference type="SAM" id="MobiDB-lite"/>
    </source>
</evidence>
<reference evidence="2 3" key="1">
    <citation type="submission" date="2013-02" db="EMBL/GenBank/DDBJ databases">
        <authorList>
            <person name="Fiebig A."/>
            <person name="Goeker M."/>
            <person name="Klenk H.-P.P."/>
        </authorList>
    </citation>
    <scope>NUCLEOTIDE SEQUENCE [LARGE SCALE GENOMIC DNA]</scope>
    <source>
        <strain evidence="2 3">DSM 19309</strain>
    </source>
</reference>
<dbReference type="AlphaFoldDB" id="A0A017HN97"/>
<organism evidence="2 3">
    <name type="scientific">Rubellimicrobium mesophilum DSM 19309</name>
    <dbReference type="NCBI Taxonomy" id="442562"/>
    <lineage>
        <taxon>Bacteria</taxon>
        <taxon>Pseudomonadati</taxon>
        <taxon>Pseudomonadota</taxon>
        <taxon>Alphaproteobacteria</taxon>
        <taxon>Rhodobacterales</taxon>
        <taxon>Roseobacteraceae</taxon>
        <taxon>Rubellimicrobium</taxon>
    </lineage>
</organism>
<dbReference type="Proteomes" id="UP000019666">
    <property type="component" value="Unassembled WGS sequence"/>
</dbReference>
<keyword evidence="3" id="KW-1185">Reference proteome</keyword>
<sequence>MPKGQQKSNKEIKKPKKDKVAPAAPTSFAKELSESDSTPTKKGK</sequence>
<comment type="caution">
    <text evidence="2">The sequence shown here is derived from an EMBL/GenBank/DDBJ whole genome shotgun (WGS) entry which is preliminary data.</text>
</comment>
<evidence type="ECO:0000313" key="2">
    <source>
        <dbReference type="EMBL" id="EYD75608.1"/>
    </source>
</evidence>
<feature type="compositionally biased region" description="Polar residues" evidence="1">
    <location>
        <begin position="35"/>
        <end position="44"/>
    </location>
</feature>
<feature type="region of interest" description="Disordered" evidence="1">
    <location>
        <begin position="1"/>
        <end position="44"/>
    </location>
</feature>
<name>A0A017HN97_9RHOB</name>
<protein>
    <submittedName>
        <fullName evidence="2">Uncharacterized protein</fullName>
    </submittedName>
</protein>
<evidence type="ECO:0000313" key="3">
    <source>
        <dbReference type="Proteomes" id="UP000019666"/>
    </source>
</evidence>
<dbReference type="RefSeq" id="WP_281177527.1">
    <property type="nucleotide sequence ID" value="NZ_KK088554.1"/>
</dbReference>
<gene>
    <name evidence="2" type="ORF">Rumeso_02824</name>
</gene>
<dbReference type="EMBL" id="AOSK01000070">
    <property type="protein sequence ID" value="EYD75608.1"/>
    <property type="molecule type" value="Genomic_DNA"/>
</dbReference>
<dbReference type="HOGENOM" id="CLU_208855_1_1_5"/>